<accession>A0ABU8IRS5</accession>
<keyword evidence="2" id="KW-0805">Transcription regulation</keyword>
<comment type="caution">
    <text evidence="6">The sequence shown here is derived from an EMBL/GenBank/DDBJ whole genome shotgun (WGS) entry which is preliminary data.</text>
</comment>
<dbReference type="InterPro" id="IPR036390">
    <property type="entry name" value="WH_DNA-bd_sf"/>
</dbReference>
<evidence type="ECO:0000256" key="1">
    <source>
        <dbReference type="ARBA" id="ARBA00009437"/>
    </source>
</evidence>
<organism evidence="6 7">
    <name type="scientific">Paraburkholderia bengalensis</name>
    <dbReference type="NCBI Taxonomy" id="2747562"/>
    <lineage>
        <taxon>Bacteria</taxon>
        <taxon>Pseudomonadati</taxon>
        <taxon>Pseudomonadota</taxon>
        <taxon>Betaproteobacteria</taxon>
        <taxon>Burkholderiales</taxon>
        <taxon>Burkholderiaceae</taxon>
        <taxon>Paraburkholderia</taxon>
    </lineage>
</organism>
<evidence type="ECO:0000313" key="6">
    <source>
        <dbReference type="EMBL" id="MEI5998322.1"/>
    </source>
</evidence>
<evidence type="ECO:0000256" key="3">
    <source>
        <dbReference type="ARBA" id="ARBA00023125"/>
    </source>
</evidence>
<dbReference type="SUPFAM" id="SSF46785">
    <property type="entry name" value="Winged helix' DNA-binding domain"/>
    <property type="match status" value="1"/>
</dbReference>
<name>A0ABU8IRS5_9BURK</name>
<dbReference type="PANTHER" id="PTHR30537">
    <property type="entry name" value="HTH-TYPE TRANSCRIPTIONAL REGULATOR"/>
    <property type="match status" value="1"/>
</dbReference>
<reference evidence="6 7" key="1">
    <citation type="journal article" date="2022" name="Arch. Microbiol.">
        <title>Paraburkholderia bengalensis sp. nov. isolated from roots of Oryza sativa, IR64.</title>
        <authorList>
            <person name="Nag P."/>
            <person name="Mondal N."/>
            <person name="Sarkar J."/>
            <person name="Das S."/>
        </authorList>
    </citation>
    <scope>NUCLEOTIDE SEQUENCE [LARGE SCALE GENOMIC DNA]</scope>
    <source>
        <strain evidence="6 7">IR64_4_BI</strain>
    </source>
</reference>
<keyword evidence="7" id="KW-1185">Reference proteome</keyword>
<dbReference type="Pfam" id="PF00126">
    <property type="entry name" value="HTH_1"/>
    <property type="match status" value="1"/>
</dbReference>
<dbReference type="InterPro" id="IPR036388">
    <property type="entry name" value="WH-like_DNA-bd_sf"/>
</dbReference>
<gene>
    <name evidence="6" type="ORF">H3V53_14245</name>
</gene>
<dbReference type="Proteomes" id="UP001386437">
    <property type="component" value="Unassembled WGS sequence"/>
</dbReference>
<comment type="similarity">
    <text evidence="1">Belongs to the LysR transcriptional regulatory family.</text>
</comment>
<evidence type="ECO:0000313" key="7">
    <source>
        <dbReference type="Proteomes" id="UP001386437"/>
    </source>
</evidence>
<dbReference type="RefSeq" id="WP_336598490.1">
    <property type="nucleotide sequence ID" value="NZ_JACFYJ010000019.1"/>
</dbReference>
<evidence type="ECO:0000256" key="2">
    <source>
        <dbReference type="ARBA" id="ARBA00023015"/>
    </source>
</evidence>
<protein>
    <submittedName>
        <fullName evidence="6">LysR family transcriptional regulator</fullName>
    </submittedName>
</protein>
<dbReference type="Pfam" id="PF03466">
    <property type="entry name" value="LysR_substrate"/>
    <property type="match status" value="1"/>
</dbReference>
<sequence>MDRLQAMQVFTRVVDTNSFTRAAETLDLPRASVTTIIQNLEAFLGTRLLHRTTRRLSLTPDGAAYYERCVRILADVEETEASFQSGNKKPNGKLRVDMPGSIGRLLVIPQLCEFHTKYPDIDLQLGLSDRPVDLLQEGVDCVVRVGALQDSSLVARRIGLFEGVTCAAPSYLERAGIPQTLEELDQHKAVNYFSSRTGRVMDWSFLVGGKEIEVKMKGSVSVNDADAYVTCGLEGFGLIQPPLFMVLPQLRSGQLVEVLPDLKPLPMPISAVYPHSRHLSSKVRVFVDWIAEIFDRCPLLSGRASLDKTCTQRTFEQKETAPDFNTPVMTEWVA</sequence>
<evidence type="ECO:0000259" key="5">
    <source>
        <dbReference type="PROSITE" id="PS50931"/>
    </source>
</evidence>
<feature type="domain" description="HTH lysR-type" evidence="5">
    <location>
        <begin position="1"/>
        <end position="59"/>
    </location>
</feature>
<keyword evidence="4" id="KW-0804">Transcription</keyword>
<dbReference type="InterPro" id="IPR000847">
    <property type="entry name" value="LysR_HTH_N"/>
</dbReference>
<proteinExistence type="inferred from homology"/>
<dbReference type="InterPro" id="IPR058163">
    <property type="entry name" value="LysR-type_TF_proteobact-type"/>
</dbReference>
<keyword evidence="3" id="KW-0238">DNA-binding</keyword>
<dbReference type="EMBL" id="JACFYJ010000019">
    <property type="protein sequence ID" value="MEI5998322.1"/>
    <property type="molecule type" value="Genomic_DNA"/>
</dbReference>
<dbReference type="SUPFAM" id="SSF53850">
    <property type="entry name" value="Periplasmic binding protein-like II"/>
    <property type="match status" value="1"/>
</dbReference>
<evidence type="ECO:0000256" key="4">
    <source>
        <dbReference type="ARBA" id="ARBA00023163"/>
    </source>
</evidence>
<dbReference type="PROSITE" id="PS50931">
    <property type="entry name" value="HTH_LYSR"/>
    <property type="match status" value="1"/>
</dbReference>
<dbReference type="Gene3D" id="1.10.10.10">
    <property type="entry name" value="Winged helix-like DNA-binding domain superfamily/Winged helix DNA-binding domain"/>
    <property type="match status" value="1"/>
</dbReference>
<dbReference type="Gene3D" id="3.40.190.290">
    <property type="match status" value="1"/>
</dbReference>
<dbReference type="PANTHER" id="PTHR30537:SF72">
    <property type="entry name" value="LYSR FAMILY TRANSCRIPTIONAL REGULATOR"/>
    <property type="match status" value="1"/>
</dbReference>
<dbReference type="CDD" id="cd08472">
    <property type="entry name" value="PBP2_CrgA_like_3"/>
    <property type="match status" value="1"/>
</dbReference>
<dbReference type="InterPro" id="IPR005119">
    <property type="entry name" value="LysR_subst-bd"/>
</dbReference>